<dbReference type="PROSITE" id="PS00086">
    <property type="entry name" value="CYTOCHROME_P450"/>
    <property type="match status" value="1"/>
</dbReference>
<comment type="caution">
    <text evidence="9">The sequence shown here is derived from an EMBL/GenBank/DDBJ whole genome shotgun (WGS) entry which is preliminary data.</text>
</comment>
<evidence type="ECO:0000256" key="8">
    <source>
        <dbReference type="RuleBase" id="RU000461"/>
    </source>
</evidence>
<keyword evidence="6 8" id="KW-0503">Monooxygenase</keyword>
<dbReference type="CDD" id="cd11041">
    <property type="entry name" value="CYP503A1-like"/>
    <property type="match status" value="1"/>
</dbReference>
<dbReference type="GO" id="GO:0004497">
    <property type="term" value="F:monooxygenase activity"/>
    <property type="evidence" value="ECO:0007669"/>
    <property type="project" value="UniProtKB-KW"/>
</dbReference>
<evidence type="ECO:0000313" key="10">
    <source>
        <dbReference type="Proteomes" id="UP001302812"/>
    </source>
</evidence>
<dbReference type="InterPro" id="IPR017972">
    <property type="entry name" value="Cyt_P450_CS"/>
</dbReference>
<dbReference type="GO" id="GO:0020037">
    <property type="term" value="F:heme binding"/>
    <property type="evidence" value="ECO:0007669"/>
    <property type="project" value="InterPro"/>
</dbReference>
<dbReference type="Gene3D" id="1.10.630.10">
    <property type="entry name" value="Cytochrome P450"/>
    <property type="match status" value="1"/>
</dbReference>
<dbReference type="PRINTS" id="PR00465">
    <property type="entry name" value="EP450IV"/>
</dbReference>
<evidence type="ECO:0000256" key="1">
    <source>
        <dbReference type="ARBA" id="ARBA00001971"/>
    </source>
</evidence>
<gene>
    <name evidence="9" type="ORF">N656DRAFT_785420</name>
</gene>
<keyword evidence="5 7" id="KW-0408">Iron</keyword>
<comment type="cofactor">
    <cofactor evidence="1 7">
        <name>heme</name>
        <dbReference type="ChEBI" id="CHEBI:30413"/>
    </cofactor>
</comment>
<comment type="similarity">
    <text evidence="2 8">Belongs to the cytochrome P450 family.</text>
</comment>
<protein>
    <submittedName>
        <fullName evidence="9">Cytochrome P450</fullName>
    </submittedName>
</protein>
<name>A0AAN6QBT4_9PEZI</name>
<keyword evidence="7 8" id="KW-0349">Heme</keyword>
<reference evidence="9" key="2">
    <citation type="submission" date="2023-05" db="EMBL/GenBank/DDBJ databases">
        <authorList>
            <consortium name="Lawrence Berkeley National Laboratory"/>
            <person name="Steindorff A."/>
            <person name="Hensen N."/>
            <person name="Bonometti L."/>
            <person name="Westerberg I."/>
            <person name="Brannstrom I.O."/>
            <person name="Guillou S."/>
            <person name="Cros-Aarteil S."/>
            <person name="Calhoun S."/>
            <person name="Haridas S."/>
            <person name="Kuo A."/>
            <person name="Mondo S."/>
            <person name="Pangilinan J."/>
            <person name="Riley R."/>
            <person name="Labutti K."/>
            <person name="Andreopoulos B."/>
            <person name="Lipzen A."/>
            <person name="Chen C."/>
            <person name="Yanf M."/>
            <person name="Daum C."/>
            <person name="Ng V."/>
            <person name="Clum A."/>
            <person name="Ohm R."/>
            <person name="Martin F."/>
            <person name="Silar P."/>
            <person name="Natvig D."/>
            <person name="Lalanne C."/>
            <person name="Gautier V."/>
            <person name="Ament-Velasquez S.L."/>
            <person name="Kruys A."/>
            <person name="Hutchinson M.I."/>
            <person name="Powell A.J."/>
            <person name="Barry K."/>
            <person name="Miller A.N."/>
            <person name="Grigoriev I.V."/>
            <person name="Debuchy R."/>
            <person name="Gladieux P."/>
            <person name="Thoren M.H."/>
            <person name="Johannesson H."/>
        </authorList>
    </citation>
    <scope>NUCLEOTIDE SEQUENCE</scope>
    <source>
        <strain evidence="9">CBS 508.74</strain>
    </source>
</reference>
<evidence type="ECO:0000256" key="2">
    <source>
        <dbReference type="ARBA" id="ARBA00010617"/>
    </source>
</evidence>
<dbReference type="GO" id="GO:0005506">
    <property type="term" value="F:iron ion binding"/>
    <property type="evidence" value="ECO:0007669"/>
    <property type="project" value="InterPro"/>
</dbReference>
<dbReference type="InterPro" id="IPR002403">
    <property type="entry name" value="Cyt_P450_E_grp-IV"/>
</dbReference>
<keyword evidence="4 8" id="KW-0560">Oxidoreductase</keyword>
<accession>A0AAN6QBT4</accession>
<dbReference type="EMBL" id="MU853376">
    <property type="protein sequence ID" value="KAK4107310.1"/>
    <property type="molecule type" value="Genomic_DNA"/>
</dbReference>
<dbReference type="Proteomes" id="UP001302812">
    <property type="component" value="Unassembled WGS sequence"/>
</dbReference>
<dbReference type="InterPro" id="IPR001128">
    <property type="entry name" value="Cyt_P450"/>
</dbReference>
<evidence type="ECO:0000256" key="6">
    <source>
        <dbReference type="ARBA" id="ARBA00023033"/>
    </source>
</evidence>
<feature type="binding site" description="axial binding residue" evidence="7">
    <location>
        <position position="279"/>
    </location>
    <ligand>
        <name>heme</name>
        <dbReference type="ChEBI" id="CHEBI:30413"/>
    </ligand>
    <ligandPart>
        <name>Fe</name>
        <dbReference type="ChEBI" id="CHEBI:18248"/>
    </ligandPart>
</feature>
<evidence type="ECO:0000313" key="9">
    <source>
        <dbReference type="EMBL" id="KAK4107310.1"/>
    </source>
</evidence>
<dbReference type="SUPFAM" id="SSF48264">
    <property type="entry name" value="Cytochrome P450"/>
    <property type="match status" value="1"/>
</dbReference>
<keyword evidence="3 7" id="KW-0479">Metal-binding</keyword>
<sequence>MSACVVVGPELGGLDSEWQTLSMSYVAAALSAPGQVKQTYPPWLYWLSQYIHPGIRSMWRYRRRAGELLAPVLGTRRAAVERELKEGRRKTGGPREYEDCVQWLLDAHSSYGKTLTPDQLVQDLFVIMTASIHTTSGTALCILFDLIDHPEAVDEIREEIVRVQAAHPVWTRQALGELRVLDSFMRESSRMHALTQYTAVQRVITTGPWVFKDGLVIPTDHEVAFPSYHHNMDPDMHPDAGKFDAHRHLRKRTGPDVHKFHFASVGEDLIGFGAGRHACPGRFFAQETIKLMFVHLLMGYDFQHTDEGLKGPLYLPNNLFIVPNPALPVLVKARAREVTVV</sequence>
<dbReference type="GeneID" id="89940509"/>
<dbReference type="InterPro" id="IPR036396">
    <property type="entry name" value="Cyt_P450_sf"/>
</dbReference>
<evidence type="ECO:0000256" key="4">
    <source>
        <dbReference type="ARBA" id="ARBA00023002"/>
    </source>
</evidence>
<proteinExistence type="inferred from homology"/>
<reference evidence="9" key="1">
    <citation type="journal article" date="2023" name="Mol. Phylogenet. Evol.">
        <title>Genome-scale phylogeny and comparative genomics of the fungal order Sordariales.</title>
        <authorList>
            <person name="Hensen N."/>
            <person name="Bonometti L."/>
            <person name="Westerberg I."/>
            <person name="Brannstrom I.O."/>
            <person name="Guillou S."/>
            <person name="Cros-Aarteil S."/>
            <person name="Calhoun S."/>
            <person name="Haridas S."/>
            <person name="Kuo A."/>
            <person name="Mondo S."/>
            <person name="Pangilinan J."/>
            <person name="Riley R."/>
            <person name="LaButti K."/>
            <person name="Andreopoulos B."/>
            <person name="Lipzen A."/>
            <person name="Chen C."/>
            <person name="Yan M."/>
            <person name="Daum C."/>
            <person name="Ng V."/>
            <person name="Clum A."/>
            <person name="Steindorff A."/>
            <person name="Ohm R.A."/>
            <person name="Martin F."/>
            <person name="Silar P."/>
            <person name="Natvig D.O."/>
            <person name="Lalanne C."/>
            <person name="Gautier V."/>
            <person name="Ament-Velasquez S.L."/>
            <person name="Kruys A."/>
            <person name="Hutchinson M.I."/>
            <person name="Powell A.J."/>
            <person name="Barry K."/>
            <person name="Miller A.N."/>
            <person name="Grigoriev I.V."/>
            <person name="Debuchy R."/>
            <person name="Gladieux P."/>
            <person name="Hiltunen Thoren M."/>
            <person name="Johannesson H."/>
        </authorList>
    </citation>
    <scope>NUCLEOTIDE SEQUENCE</scope>
    <source>
        <strain evidence="9">CBS 508.74</strain>
    </source>
</reference>
<evidence type="ECO:0000256" key="3">
    <source>
        <dbReference type="ARBA" id="ARBA00022723"/>
    </source>
</evidence>
<dbReference type="Pfam" id="PF00067">
    <property type="entry name" value="p450"/>
    <property type="match status" value="1"/>
</dbReference>
<evidence type="ECO:0000256" key="7">
    <source>
        <dbReference type="PIRSR" id="PIRSR602403-1"/>
    </source>
</evidence>
<evidence type="ECO:0000256" key="5">
    <source>
        <dbReference type="ARBA" id="ARBA00023004"/>
    </source>
</evidence>
<dbReference type="GO" id="GO:0016705">
    <property type="term" value="F:oxidoreductase activity, acting on paired donors, with incorporation or reduction of molecular oxygen"/>
    <property type="evidence" value="ECO:0007669"/>
    <property type="project" value="InterPro"/>
</dbReference>
<dbReference type="AlphaFoldDB" id="A0AAN6QBT4"/>
<organism evidence="9 10">
    <name type="scientific">Canariomyces notabilis</name>
    <dbReference type="NCBI Taxonomy" id="2074819"/>
    <lineage>
        <taxon>Eukaryota</taxon>
        <taxon>Fungi</taxon>
        <taxon>Dikarya</taxon>
        <taxon>Ascomycota</taxon>
        <taxon>Pezizomycotina</taxon>
        <taxon>Sordariomycetes</taxon>
        <taxon>Sordariomycetidae</taxon>
        <taxon>Sordariales</taxon>
        <taxon>Chaetomiaceae</taxon>
        <taxon>Canariomyces</taxon>
    </lineage>
</organism>
<keyword evidence="10" id="KW-1185">Reference proteome</keyword>
<dbReference type="PANTHER" id="PTHR46206">
    <property type="entry name" value="CYTOCHROME P450"/>
    <property type="match status" value="1"/>
</dbReference>
<dbReference type="RefSeq" id="XP_064664880.1">
    <property type="nucleotide sequence ID" value="XM_064816384.1"/>
</dbReference>